<evidence type="ECO:0000313" key="3">
    <source>
        <dbReference type="Proteomes" id="UP000239002"/>
    </source>
</evidence>
<keyword evidence="1" id="KW-1133">Transmembrane helix</keyword>
<proteinExistence type="predicted"/>
<sequence>MYGNTLGVITFVLSESGNNYEQLTIFKVVKNSFSLISNNKTFKKSDVEKVDSLVVVYIINGQSSKSFVVKDSIDKSLFEKTLSNSFNMSWIKFSDRIVSSQIDESQYSNLKVLKNKYIKDHHFTVIGDLGITYLAYLNMVKIPDIKGLIIQNFATTFKLDGDNYDLIGLNSLGIVASIFSQNTLNTKMDFRNDLNVLKSFAKRILFKMVPVILIIMILNYFYVNKLNVEITESQYEISLVDDIIGDKRLNEELKKDDVYFFNQLSLSYGIQRAHIINDIIDCHVEGISYVKIIIDPSNVKEESNLSKGKGEIWFETSNTDLIDLWEKSINKKGQFVNVKLTELSTNNKDLSQGYISFGYE</sequence>
<protein>
    <submittedName>
        <fullName evidence="2">Uncharacterized protein</fullName>
    </submittedName>
</protein>
<keyword evidence="3" id="KW-1185">Reference proteome</keyword>
<gene>
    <name evidence="2" type="ORF">LY01_02777</name>
</gene>
<name>A0A2S6IFS6_9FLAO</name>
<dbReference type="EMBL" id="PTJE01000008">
    <property type="protein sequence ID" value="PPK93072.1"/>
    <property type="molecule type" value="Genomic_DNA"/>
</dbReference>
<keyword evidence="1" id="KW-0812">Transmembrane</keyword>
<evidence type="ECO:0000313" key="2">
    <source>
        <dbReference type="EMBL" id="PPK93072.1"/>
    </source>
</evidence>
<organism evidence="2 3">
    <name type="scientific">Nonlabens xylanidelens</name>
    <dbReference type="NCBI Taxonomy" id="191564"/>
    <lineage>
        <taxon>Bacteria</taxon>
        <taxon>Pseudomonadati</taxon>
        <taxon>Bacteroidota</taxon>
        <taxon>Flavobacteriia</taxon>
        <taxon>Flavobacteriales</taxon>
        <taxon>Flavobacteriaceae</taxon>
        <taxon>Nonlabens</taxon>
    </lineage>
</organism>
<accession>A0A2S6IFS6</accession>
<reference evidence="2 3" key="1">
    <citation type="submission" date="2018-02" db="EMBL/GenBank/DDBJ databases">
        <title>Genomic Encyclopedia of Archaeal and Bacterial Type Strains, Phase II (KMG-II): from individual species to whole genera.</title>
        <authorList>
            <person name="Goeker M."/>
        </authorList>
    </citation>
    <scope>NUCLEOTIDE SEQUENCE [LARGE SCALE GENOMIC DNA]</scope>
    <source>
        <strain evidence="2 3">DSM 16809</strain>
    </source>
</reference>
<evidence type="ECO:0000256" key="1">
    <source>
        <dbReference type="SAM" id="Phobius"/>
    </source>
</evidence>
<keyword evidence="1" id="KW-0472">Membrane</keyword>
<dbReference type="RefSeq" id="WP_146080441.1">
    <property type="nucleotide sequence ID" value="NZ_MQVW01000014.1"/>
</dbReference>
<feature type="transmembrane region" description="Helical" evidence="1">
    <location>
        <begin position="204"/>
        <end position="223"/>
    </location>
</feature>
<dbReference type="Proteomes" id="UP000239002">
    <property type="component" value="Unassembled WGS sequence"/>
</dbReference>
<dbReference type="AlphaFoldDB" id="A0A2S6IFS6"/>
<comment type="caution">
    <text evidence="2">The sequence shown here is derived from an EMBL/GenBank/DDBJ whole genome shotgun (WGS) entry which is preliminary data.</text>
</comment>